<dbReference type="Pfam" id="PF00106">
    <property type="entry name" value="adh_short"/>
    <property type="match status" value="1"/>
</dbReference>
<dbReference type="EMBL" id="LT629750">
    <property type="protein sequence ID" value="SDT23252.1"/>
    <property type="molecule type" value="Genomic_DNA"/>
</dbReference>
<proteinExistence type="predicted"/>
<keyword evidence="2" id="KW-1185">Reference proteome</keyword>
<accession>A0A1H1YPJ6</accession>
<dbReference type="InterPro" id="IPR002347">
    <property type="entry name" value="SDR_fam"/>
</dbReference>
<protein>
    <submittedName>
        <fullName evidence="1">NADP-dependent 3-hydroxy acid dehydrogenase YdfG</fullName>
    </submittedName>
</protein>
<gene>
    <name evidence="1" type="ORF">SAMN05444158_4936</name>
</gene>
<sequence>MIMEQSIAWVVGVGASRGLGAAIARCFAREGFRVAVTGRSPRSLAIVVEEIIAAGGQAIALPGDARDESALTAILERLESIGPVEVGIYNAGNAIWGPALETSSADFEEIWRVGCFGGFVFGREVARRMLRRGRGTILFTGATAALRGKATFTAFSAAKAGLRMVSQSFARAFGPQGIHVAHAVIDGSIEGDKIFSVIPDIAQRKGPDGLLEPDAIAEGYWYLHMQPRSVWSQEIDFRPYAENF</sequence>
<name>A0A1H1YPJ6_9BRAD</name>
<dbReference type="PANTHER" id="PTHR43431">
    <property type="entry name" value="OXIDOREDUCTASE, SHORT CHAIN DEHYDROGENASE/REDUCTASE FAMILY (AFU_ORTHOLOGUE AFUA_5G14000)"/>
    <property type="match status" value="1"/>
</dbReference>
<dbReference type="SUPFAM" id="SSF51735">
    <property type="entry name" value="NAD(P)-binding Rossmann-fold domains"/>
    <property type="match status" value="1"/>
</dbReference>
<dbReference type="InterPro" id="IPR036291">
    <property type="entry name" value="NAD(P)-bd_dom_sf"/>
</dbReference>
<dbReference type="Proteomes" id="UP000243904">
    <property type="component" value="Chromosome I"/>
</dbReference>
<dbReference type="PANTHER" id="PTHR43431:SF7">
    <property type="entry name" value="OXIDOREDUCTASE, SHORT CHAIN DEHYDROGENASE_REDUCTASE FAMILY (AFU_ORTHOLOGUE AFUA_5G14000)"/>
    <property type="match status" value="1"/>
</dbReference>
<dbReference type="Gene3D" id="3.40.50.720">
    <property type="entry name" value="NAD(P)-binding Rossmann-like Domain"/>
    <property type="match status" value="1"/>
</dbReference>
<evidence type="ECO:0000313" key="1">
    <source>
        <dbReference type="EMBL" id="SDT23252.1"/>
    </source>
</evidence>
<organism evidence="1 2">
    <name type="scientific">Bradyrhizobium canariense</name>
    <dbReference type="NCBI Taxonomy" id="255045"/>
    <lineage>
        <taxon>Bacteria</taxon>
        <taxon>Pseudomonadati</taxon>
        <taxon>Pseudomonadota</taxon>
        <taxon>Alphaproteobacteria</taxon>
        <taxon>Hyphomicrobiales</taxon>
        <taxon>Nitrobacteraceae</taxon>
        <taxon>Bradyrhizobium</taxon>
    </lineage>
</organism>
<dbReference type="RefSeq" id="WP_349536643.1">
    <property type="nucleotide sequence ID" value="NZ_LT629750.1"/>
</dbReference>
<dbReference type="AlphaFoldDB" id="A0A1H1YPJ6"/>
<reference evidence="2" key="1">
    <citation type="submission" date="2016-10" db="EMBL/GenBank/DDBJ databases">
        <authorList>
            <person name="Varghese N."/>
            <person name="Submissions S."/>
        </authorList>
    </citation>
    <scope>NUCLEOTIDE SEQUENCE [LARGE SCALE GENOMIC DNA]</scope>
    <source>
        <strain evidence="2">GAS369</strain>
    </source>
</reference>
<dbReference type="PRINTS" id="PR00081">
    <property type="entry name" value="GDHRDH"/>
</dbReference>
<evidence type="ECO:0000313" key="2">
    <source>
        <dbReference type="Proteomes" id="UP000243904"/>
    </source>
</evidence>